<accession>A0ABR7DGP3</accession>
<protein>
    <submittedName>
        <fullName evidence="1">Rha family transcriptional regulator</fullName>
    </submittedName>
</protein>
<dbReference type="EMBL" id="JACOOO010000030">
    <property type="protein sequence ID" value="MBC5629843.1"/>
    <property type="molecule type" value="Genomic_DNA"/>
</dbReference>
<evidence type="ECO:0000313" key="1">
    <source>
        <dbReference type="EMBL" id="MBC5629843.1"/>
    </source>
</evidence>
<dbReference type="Pfam" id="PF09669">
    <property type="entry name" value="Phage_pRha"/>
    <property type="match status" value="1"/>
</dbReference>
<dbReference type="NCBIfam" id="TIGR02681">
    <property type="entry name" value="phage_pRha"/>
    <property type="match status" value="1"/>
</dbReference>
<evidence type="ECO:0000313" key="2">
    <source>
        <dbReference type="Proteomes" id="UP000596929"/>
    </source>
</evidence>
<reference evidence="1 2" key="1">
    <citation type="submission" date="2020-08" db="EMBL/GenBank/DDBJ databases">
        <title>Genome public.</title>
        <authorList>
            <person name="Liu C."/>
            <person name="Sun Q."/>
        </authorList>
    </citation>
    <scope>NUCLEOTIDE SEQUENCE [LARGE SCALE GENOMIC DNA]</scope>
    <source>
        <strain evidence="1 2">NSJ-6</strain>
    </source>
</reference>
<name>A0ABR7DGP3_9CLOT</name>
<proteinExistence type="predicted"/>
<dbReference type="InterPro" id="IPR014054">
    <property type="entry name" value="Phage_regulatory_Rha"/>
</dbReference>
<comment type="caution">
    <text evidence="1">The sequence shown here is derived from an EMBL/GenBank/DDBJ whole genome shotgun (WGS) entry which is preliminary data.</text>
</comment>
<dbReference type="Proteomes" id="UP000596929">
    <property type="component" value="Unassembled WGS sequence"/>
</dbReference>
<organism evidence="1 2">
    <name type="scientific">Clostridium hominis</name>
    <dbReference type="NCBI Taxonomy" id="2763036"/>
    <lineage>
        <taxon>Bacteria</taxon>
        <taxon>Bacillati</taxon>
        <taxon>Bacillota</taxon>
        <taxon>Clostridia</taxon>
        <taxon>Eubacteriales</taxon>
        <taxon>Clostridiaceae</taxon>
        <taxon>Clostridium</taxon>
    </lineage>
</organism>
<sequence length="268" mass="30909">MENLKHKHKDVVIKKIDGELVVTSRQVAEDFEKEHKNVLQTINNLVAENSAVKNMIIESTYENRGKYYPEYLLTRDGFSLLVMGFTGSRALQWKLKYIEAFNKMEQELKGQALNTSELSPELQMFKKIFDSVAKQQLEAKETQRIALEANDKAEEAKEEIQGIRYIVAINSTNWRKETSTLISKIALKLGGYENINLLREESYKILEERGRTRLSVKLTNKRRRMADEGVCKSKRDKLNKLDVIGEDSRLLEIYLAVVKDMAIKYGVA</sequence>
<keyword evidence="2" id="KW-1185">Reference proteome</keyword>
<gene>
    <name evidence="1" type="ORF">H8S20_13215</name>
</gene>